<evidence type="ECO:0000256" key="1">
    <source>
        <dbReference type="SAM" id="MobiDB-lite"/>
    </source>
</evidence>
<feature type="region of interest" description="Disordered" evidence="1">
    <location>
        <begin position="62"/>
        <end position="149"/>
    </location>
</feature>
<protein>
    <submittedName>
        <fullName evidence="2">Uncharacterized protein</fullName>
    </submittedName>
</protein>
<feature type="compositionally biased region" description="Basic and acidic residues" evidence="1">
    <location>
        <begin position="105"/>
        <end position="120"/>
    </location>
</feature>
<reference evidence="2 3" key="1">
    <citation type="submission" date="2016-09" db="EMBL/GenBank/DDBJ databases">
        <title>The draft genome of Dichanthelium oligosanthes: A C3 panicoid grass species.</title>
        <authorList>
            <person name="Studer A.J."/>
            <person name="Schnable J.C."/>
            <person name="Brutnell T.P."/>
        </authorList>
    </citation>
    <scope>NUCLEOTIDE SEQUENCE [LARGE SCALE GENOMIC DNA]</scope>
    <source>
        <strain evidence="3">cv. Kellogg 1175</strain>
        <tissue evidence="2">Leaf</tissue>
    </source>
</reference>
<evidence type="ECO:0000313" key="2">
    <source>
        <dbReference type="EMBL" id="OEL28546.1"/>
    </source>
</evidence>
<organism evidence="2 3">
    <name type="scientific">Dichanthelium oligosanthes</name>
    <dbReference type="NCBI Taxonomy" id="888268"/>
    <lineage>
        <taxon>Eukaryota</taxon>
        <taxon>Viridiplantae</taxon>
        <taxon>Streptophyta</taxon>
        <taxon>Embryophyta</taxon>
        <taxon>Tracheophyta</taxon>
        <taxon>Spermatophyta</taxon>
        <taxon>Magnoliopsida</taxon>
        <taxon>Liliopsida</taxon>
        <taxon>Poales</taxon>
        <taxon>Poaceae</taxon>
        <taxon>PACMAD clade</taxon>
        <taxon>Panicoideae</taxon>
        <taxon>Panicodae</taxon>
        <taxon>Paniceae</taxon>
        <taxon>Dichantheliinae</taxon>
        <taxon>Dichanthelium</taxon>
    </lineage>
</organism>
<keyword evidence="3" id="KW-1185">Reference proteome</keyword>
<dbReference type="EMBL" id="LWDX02029756">
    <property type="protein sequence ID" value="OEL28546.1"/>
    <property type="molecule type" value="Genomic_DNA"/>
</dbReference>
<gene>
    <name evidence="2" type="ORF">BAE44_0010435</name>
</gene>
<feature type="non-terminal residue" evidence="2">
    <location>
        <position position="1"/>
    </location>
</feature>
<feature type="region of interest" description="Disordered" evidence="1">
    <location>
        <begin position="1"/>
        <end position="30"/>
    </location>
</feature>
<feature type="compositionally biased region" description="Basic residues" evidence="1">
    <location>
        <begin position="1"/>
        <end position="11"/>
    </location>
</feature>
<dbReference type="AlphaFoldDB" id="A0A1E5VTU5"/>
<accession>A0A1E5VTU5</accession>
<comment type="caution">
    <text evidence="2">The sequence shown here is derived from an EMBL/GenBank/DDBJ whole genome shotgun (WGS) entry which is preliminary data.</text>
</comment>
<sequence>LRRRPRPLPPRRGRDQRLRPTLAATRRGGVRRACPVGRVARGPPPPLAAAIARARRSVLLPRRCGGDGEPLWQPRGSRRAASTSGRAPAALAGAAGRAAGAVAGPRERWEAAQGGRREGGVGRSTGGRRRVGGAGSDQRESARGRRRGW</sequence>
<dbReference type="Proteomes" id="UP000095767">
    <property type="component" value="Unassembled WGS sequence"/>
</dbReference>
<feature type="compositionally biased region" description="Low complexity" evidence="1">
    <location>
        <begin position="79"/>
        <end position="104"/>
    </location>
</feature>
<proteinExistence type="predicted"/>
<evidence type="ECO:0000313" key="3">
    <source>
        <dbReference type="Proteomes" id="UP000095767"/>
    </source>
</evidence>
<name>A0A1E5VTU5_9POAL</name>